<evidence type="ECO:0000256" key="3">
    <source>
        <dbReference type="ARBA" id="ARBA00022723"/>
    </source>
</evidence>
<dbReference type="PANTHER" id="PTHR43226:SF4">
    <property type="entry name" value="XAA-PRO AMINOPEPTIDASE 3"/>
    <property type="match status" value="1"/>
</dbReference>
<dbReference type="InterPro" id="IPR052433">
    <property type="entry name" value="X-Pro_dipept-like"/>
</dbReference>
<dbReference type="InterPro" id="IPR036005">
    <property type="entry name" value="Creatinase/aminopeptidase-like"/>
</dbReference>
<keyword evidence="3" id="KW-0479">Metal-binding</keyword>
<evidence type="ECO:0000313" key="7">
    <source>
        <dbReference type="EMBL" id="CAB4547509.1"/>
    </source>
</evidence>
<evidence type="ECO:0000256" key="4">
    <source>
        <dbReference type="ARBA" id="ARBA00022801"/>
    </source>
</evidence>
<dbReference type="CDD" id="cd01087">
    <property type="entry name" value="Prolidase"/>
    <property type="match status" value="1"/>
</dbReference>
<name>A0A6J6CAI6_9ZZZZ</name>
<dbReference type="AlphaFoldDB" id="A0A6J6CAI6"/>
<dbReference type="PROSITE" id="PS00491">
    <property type="entry name" value="PROLINE_PEPTIDASE"/>
    <property type="match status" value="1"/>
</dbReference>
<reference evidence="7" key="1">
    <citation type="submission" date="2020-05" db="EMBL/GenBank/DDBJ databases">
        <authorList>
            <person name="Chiriac C."/>
            <person name="Salcher M."/>
            <person name="Ghai R."/>
            <person name="Kavagutti S V."/>
        </authorList>
    </citation>
    <scope>NUCLEOTIDE SEQUENCE</scope>
</reference>
<evidence type="ECO:0000256" key="2">
    <source>
        <dbReference type="ARBA" id="ARBA00008766"/>
    </source>
</evidence>
<keyword evidence="5" id="KW-0464">Manganese</keyword>
<dbReference type="SUPFAM" id="SSF55920">
    <property type="entry name" value="Creatinase/aminopeptidase"/>
    <property type="match status" value="1"/>
</dbReference>
<dbReference type="Pfam" id="PF00557">
    <property type="entry name" value="Peptidase_M24"/>
    <property type="match status" value="1"/>
</dbReference>
<dbReference type="Gene3D" id="3.90.230.10">
    <property type="entry name" value="Creatinase/methionine aminopeptidase superfamily"/>
    <property type="match status" value="1"/>
</dbReference>
<accession>A0A6J6CAI6</accession>
<gene>
    <name evidence="7" type="ORF">UFOPK1433_00898</name>
</gene>
<dbReference type="InterPro" id="IPR000994">
    <property type="entry name" value="Pept_M24"/>
</dbReference>
<protein>
    <submittedName>
        <fullName evidence="7">Unannotated protein</fullName>
    </submittedName>
</protein>
<sequence length="320" mass="35562">MAAVSALLGIETRDLSDLDNVLSELPDELVIRLDNLDLAQYLDELRLVKDEYEIEQMRGAVAASVEGFHDILRAIPQAMNHERGERVIEAAFFARARLEGNDIGYETIAASGAHSCILHWTQNDGSVKAGDLLLVDAGVELESLYTADVTRTIPVSGHFSPTQRKVYEAVLEAADAAFAIAKPGVLFKQLHEAAMEVIAKKMIEWGFIDITLEEALAGDRQLHRRWMVHGTSHHLGMDVHDCDKARREMYREAPLREGMVFTIEPGIYFQPDDLRVPEEFRGIGIRIEDDVLVTATGLENLTAALPRHPDDVEAWIASVG</sequence>
<evidence type="ECO:0000259" key="6">
    <source>
        <dbReference type="Pfam" id="PF00557"/>
    </source>
</evidence>
<keyword evidence="4" id="KW-0378">Hydrolase</keyword>
<dbReference type="EMBL" id="CAEZSN010000104">
    <property type="protein sequence ID" value="CAB4547509.1"/>
    <property type="molecule type" value="Genomic_DNA"/>
</dbReference>
<organism evidence="7">
    <name type="scientific">freshwater metagenome</name>
    <dbReference type="NCBI Taxonomy" id="449393"/>
    <lineage>
        <taxon>unclassified sequences</taxon>
        <taxon>metagenomes</taxon>
        <taxon>ecological metagenomes</taxon>
    </lineage>
</organism>
<comment type="similarity">
    <text evidence="2">Belongs to the peptidase M24B family.</text>
</comment>
<dbReference type="InterPro" id="IPR001131">
    <property type="entry name" value="Peptidase_M24B_aminopep-P_CS"/>
</dbReference>
<dbReference type="GO" id="GO:0006508">
    <property type="term" value="P:proteolysis"/>
    <property type="evidence" value="ECO:0007669"/>
    <property type="project" value="TreeGrafter"/>
</dbReference>
<dbReference type="GO" id="GO:0046872">
    <property type="term" value="F:metal ion binding"/>
    <property type="evidence" value="ECO:0007669"/>
    <property type="project" value="UniProtKB-KW"/>
</dbReference>
<comment type="cofactor">
    <cofactor evidence="1">
        <name>Mn(2+)</name>
        <dbReference type="ChEBI" id="CHEBI:29035"/>
    </cofactor>
</comment>
<proteinExistence type="inferred from homology"/>
<evidence type="ECO:0000256" key="5">
    <source>
        <dbReference type="ARBA" id="ARBA00023211"/>
    </source>
</evidence>
<dbReference type="PANTHER" id="PTHR43226">
    <property type="entry name" value="XAA-PRO AMINOPEPTIDASE 3"/>
    <property type="match status" value="1"/>
</dbReference>
<dbReference type="GO" id="GO:0005829">
    <property type="term" value="C:cytosol"/>
    <property type="evidence" value="ECO:0007669"/>
    <property type="project" value="TreeGrafter"/>
</dbReference>
<evidence type="ECO:0000256" key="1">
    <source>
        <dbReference type="ARBA" id="ARBA00001936"/>
    </source>
</evidence>
<feature type="domain" description="Peptidase M24" evidence="6">
    <location>
        <begin position="55"/>
        <end position="295"/>
    </location>
</feature>
<dbReference type="GO" id="GO:0004177">
    <property type="term" value="F:aminopeptidase activity"/>
    <property type="evidence" value="ECO:0007669"/>
    <property type="project" value="TreeGrafter"/>
</dbReference>